<organism evidence="6 7">
    <name type="scientific">Legionella waltersii</name>
    <dbReference type="NCBI Taxonomy" id="66969"/>
    <lineage>
        <taxon>Bacteria</taxon>
        <taxon>Pseudomonadati</taxon>
        <taxon>Pseudomonadota</taxon>
        <taxon>Gammaproteobacteria</taxon>
        <taxon>Legionellales</taxon>
        <taxon>Legionellaceae</taxon>
        <taxon>Legionella</taxon>
    </lineage>
</organism>
<dbReference type="Pfam" id="PF03937">
    <property type="entry name" value="Sdh5"/>
    <property type="match status" value="1"/>
</dbReference>
<name>A0A0W1A1M2_9GAMM</name>
<dbReference type="STRING" id="66969.Lwal_3065"/>
<proteinExistence type="inferred from homology"/>
<dbReference type="GO" id="GO:0005737">
    <property type="term" value="C:cytoplasm"/>
    <property type="evidence" value="ECO:0007669"/>
    <property type="project" value="UniProtKB-SubCell"/>
</dbReference>
<dbReference type="InterPro" id="IPR005631">
    <property type="entry name" value="SDH"/>
</dbReference>
<evidence type="ECO:0000256" key="1">
    <source>
        <dbReference type="ARBA" id="ARBA00004496"/>
    </source>
</evidence>
<comment type="similarity">
    <text evidence="2">Belongs to the SdhE FAD assembly factor family.</text>
</comment>
<dbReference type="EMBL" id="LNZB01000060">
    <property type="protein sequence ID" value="KTD75024.1"/>
    <property type="molecule type" value="Genomic_DNA"/>
</dbReference>
<dbReference type="InterPro" id="IPR036714">
    <property type="entry name" value="SDH_sf"/>
</dbReference>
<evidence type="ECO:0000313" key="7">
    <source>
        <dbReference type="Proteomes" id="UP000054729"/>
    </source>
</evidence>
<dbReference type="SUPFAM" id="SSF109910">
    <property type="entry name" value="YgfY-like"/>
    <property type="match status" value="1"/>
</dbReference>
<evidence type="ECO:0000256" key="5">
    <source>
        <dbReference type="ARBA" id="ARBA00023186"/>
    </source>
</evidence>
<keyword evidence="7" id="KW-1185">Reference proteome</keyword>
<comment type="caution">
    <text evidence="6">The sequence shown here is derived from an EMBL/GenBank/DDBJ whole genome shotgun (WGS) entry which is preliminary data.</text>
</comment>
<gene>
    <name evidence="6" type="primary">cptB</name>
    <name evidence="6" type="ORF">Lwal_3065</name>
</gene>
<dbReference type="Gene3D" id="1.10.150.250">
    <property type="entry name" value="Flavinator of succinate dehydrogenase"/>
    <property type="match status" value="1"/>
</dbReference>
<evidence type="ECO:0000256" key="3">
    <source>
        <dbReference type="ARBA" id="ARBA00019418"/>
    </source>
</evidence>
<accession>A0A0W1A1M2</accession>
<dbReference type="Proteomes" id="UP000054729">
    <property type="component" value="Unassembled WGS sequence"/>
</dbReference>
<dbReference type="GO" id="GO:0006105">
    <property type="term" value="P:succinate metabolic process"/>
    <property type="evidence" value="ECO:0007669"/>
    <property type="project" value="TreeGrafter"/>
</dbReference>
<evidence type="ECO:0000256" key="4">
    <source>
        <dbReference type="ARBA" id="ARBA00022490"/>
    </source>
</evidence>
<dbReference type="OrthoDB" id="9180899at2"/>
<comment type="subcellular location">
    <subcellularLocation>
        <location evidence="1">Cytoplasm</location>
    </subcellularLocation>
</comment>
<protein>
    <recommendedName>
        <fullName evidence="3">FAD assembly factor SdhE</fullName>
    </recommendedName>
</protein>
<dbReference type="AlphaFoldDB" id="A0A0W1A1M2"/>
<sequence length="81" mass="9682">MLTEKKKAHLVWKCRRGMLELDLILQQVLNKGLHTMSDQQLVLFDQLLENTDPELYTWLMGYEEPLDKGLREIVSYIRTQY</sequence>
<evidence type="ECO:0000256" key="2">
    <source>
        <dbReference type="ARBA" id="ARBA00008571"/>
    </source>
</evidence>
<reference evidence="6 7" key="1">
    <citation type="submission" date="2015-11" db="EMBL/GenBank/DDBJ databases">
        <title>Genomic analysis of 38 Legionella species identifies large and diverse effector repertoires.</title>
        <authorList>
            <person name="Burstein D."/>
            <person name="Amaro F."/>
            <person name="Zusman T."/>
            <person name="Lifshitz Z."/>
            <person name="Cohen O."/>
            <person name="Gilbert J.A."/>
            <person name="Pupko T."/>
            <person name="Shuman H.A."/>
            <person name="Segal G."/>
        </authorList>
    </citation>
    <scope>NUCLEOTIDE SEQUENCE [LARGE SCALE GENOMIC DNA]</scope>
    <source>
        <strain evidence="6 7">ATCC 51914</strain>
    </source>
</reference>
<keyword evidence="4" id="KW-0963">Cytoplasm</keyword>
<dbReference type="PANTHER" id="PTHR39585">
    <property type="entry name" value="FAD ASSEMBLY FACTOR SDHE"/>
    <property type="match status" value="1"/>
</dbReference>
<keyword evidence="5" id="KW-0143">Chaperone</keyword>
<dbReference type="PATRIC" id="fig|66969.6.peg.3350"/>
<dbReference type="InterPro" id="IPR050531">
    <property type="entry name" value="SdhE_FAD_assembly_factor"/>
</dbReference>
<dbReference type="PANTHER" id="PTHR39585:SF1">
    <property type="entry name" value="FAD ASSEMBLY FACTOR SDHE"/>
    <property type="match status" value="1"/>
</dbReference>
<evidence type="ECO:0000313" key="6">
    <source>
        <dbReference type="EMBL" id="KTD75024.1"/>
    </source>
</evidence>